<reference evidence="2" key="1">
    <citation type="submission" date="2021-04" db="EMBL/GenBank/DDBJ databases">
        <authorList>
            <person name="Zhang D.-C."/>
        </authorList>
    </citation>
    <scope>NUCLEOTIDE SEQUENCE</scope>
    <source>
        <strain evidence="2">CGMCC 1.15697</strain>
    </source>
</reference>
<feature type="transmembrane region" description="Helical" evidence="1">
    <location>
        <begin position="32"/>
        <end position="49"/>
    </location>
</feature>
<dbReference type="EMBL" id="JAGMWN010000001">
    <property type="protein sequence ID" value="MBP5855501.1"/>
    <property type="molecule type" value="Genomic_DNA"/>
</dbReference>
<evidence type="ECO:0000256" key="1">
    <source>
        <dbReference type="SAM" id="Phobius"/>
    </source>
</evidence>
<sequence>MGNILTGLFAITVFLLFVGGLAESIGALPFILIVVFVSVLAVVALWEEIRGDILRWRGKS</sequence>
<keyword evidence="1" id="KW-1133">Transmembrane helix</keyword>
<evidence type="ECO:0000313" key="3">
    <source>
        <dbReference type="Proteomes" id="UP000672602"/>
    </source>
</evidence>
<evidence type="ECO:0000313" key="2">
    <source>
        <dbReference type="EMBL" id="MBP5855501.1"/>
    </source>
</evidence>
<gene>
    <name evidence="2" type="ORF">KAJ83_00645</name>
</gene>
<comment type="caution">
    <text evidence="2">The sequence shown here is derived from an EMBL/GenBank/DDBJ whole genome shotgun (WGS) entry which is preliminary data.</text>
</comment>
<organism evidence="2 3">
    <name type="scientific">Marivibrio halodurans</name>
    <dbReference type="NCBI Taxonomy" id="2039722"/>
    <lineage>
        <taxon>Bacteria</taxon>
        <taxon>Pseudomonadati</taxon>
        <taxon>Pseudomonadota</taxon>
        <taxon>Alphaproteobacteria</taxon>
        <taxon>Rhodospirillales</taxon>
        <taxon>Rhodospirillaceae</taxon>
        <taxon>Marivibrio</taxon>
    </lineage>
</organism>
<accession>A0A8J7SKH1</accession>
<proteinExistence type="predicted"/>
<protein>
    <submittedName>
        <fullName evidence="2">Uncharacterized protein</fullName>
    </submittedName>
</protein>
<keyword evidence="3" id="KW-1185">Reference proteome</keyword>
<dbReference type="Proteomes" id="UP000672602">
    <property type="component" value="Unassembled WGS sequence"/>
</dbReference>
<dbReference type="AlphaFoldDB" id="A0A8J7SKH1"/>
<name>A0A8J7SKH1_9PROT</name>
<keyword evidence="1" id="KW-0472">Membrane</keyword>
<dbReference type="RefSeq" id="WP_210680088.1">
    <property type="nucleotide sequence ID" value="NZ_JAGMWN010000001.1"/>
</dbReference>
<keyword evidence="1" id="KW-0812">Transmembrane</keyword>